<feature type="compositionally biased region" description="Polar residues" evidence="1">
    <location>
        <begin position="597"/>
        <end position="609"/>
    </location>
</feature>
<dbReference type="EnsemblMetazoa" id="G23632.1">
    <property type="protein sequence ID" value="G23632.1:cds"/>
    <property type="gene ID" value="G23632"/>
</dbReference>
<dbReference type="PANTHER" id="PTHR46270:SF2">
    <property type="entry name" value="TIR DOMAIN-CONTAINING PROTEIN"/>
    <property type="match status" value="1"/>
</dbReference>
<evidence type="ECO:0000259" key="2">
    <source>
        <dbReference type="Pfam" id="PF13676"/>
    </source>
</evidence>
<protein>
    <recommendedName>
        <fullName evidence="2">TIR domain-containing protein</fullName>
    </recommendedName>
</protein>
<dbReference type="PANTHER" id="PTHR46270">
    <property type="entry name" value="ARMADILLO-TYPE FOLD-RELATED"/>
    <property type="match status" value="1"/>
</dbReference>
<dbReference type="InterPro" id="IPR035897">
    <property type="entry name" value="Toll_tir_struct_dom_sf"/>
</dbReference>
<feature type="domain" description="TIR" evidence="2">
    <location>
        <begin position="456"/>
        <end position="566"/>
    </location>
</feature>
<accession>A0A8W8KLB5</accession>
<evidence type="ECO:0000256" key="1">
    <source>
        <dbReference type="SAM" id="MobiDB-lite"/>
    </source>
</evidence>
<sequence>MDFLGNFNIALMGSVTSKREQTIVVQPIQTLSTDEDMLEKHSNMSSNKMTADQVLEESDLEETESMSEKSILLTENEIDEMKTNTFKSLEKNLYILSDIIGHFNEKEFFDEDFVQAAYDLERHSSALDHASLEINHQFEKELGDVFVQFSGVKTACDVVVFCLNKGYYDEENELIDGVCKPLNSCLGTLLNFTDANARHCHLLVEHGEFLPQILKALQRLTSSHLEDNMRENDDELLDHYISIIHNIAQSENCNTELRKIGFVEVLLPYLKSRSDSILLVTLTTMADLVDDSEAKHLEANRDLFKFLLKCLTYSLNDRHRRCEGWSAMELTRTIRRIAKNDVNKKSLVAEGSLPVLVALSQSKLEDEQIEAFGALWVLSFDKDNQNIMLQDDAVMETLIKFRTSQNKKIKNACDGALWNMREKLTSKVKYEEIGYKSKSYEQELVLSHSETKKGYVMISYQWANQKIIQNIRDSLQENGVKCWMDIDDMQGSTLDAMAQAVEGAEIILICYSKKYQDSPSCRAEAEYAFKLRKPIIPLKMERNYEAREWLGLILGSKLFFEFTDKYPFESKMSGLIKEVLSRQRKAIPEKPVISQAAPASTEGTGTFTSKPRRKSQASDAVKKWKQADVLRWINHHNLPSSKFSSLTGIEIAYLQVLRQESPDFFHKALYEIMEIKDILTLAKFSFALDDTLV</sequence>
<dbReference type="Gene3D" id="1.25.10.10">
    <property type="entry name" value="Leucine-rich Repeat Variant"/>
    <property type="match status" value="1"/>
</dbReference>
<dbReference type="SUPFAM" id="SSF52200">
    <property type="entry name" value="Toll/Interleukin receptor TIR domain"/>
    <property type="match status" value="1"/>
</dbReference>
<name>A0A8W8KLB5_MAGGI</name>
<dbReference type="Pfam" id="PF13676">
    <property type="entry name" value="TIR_2"/>
    <property type="match status" value="1"/>
</dbReference>
<proteinExistence type="predicted"/>
<dbReference type="SUPFAM" id="SSF48371">
    <property type="entry name" value="ARM repeat"/>
    <property type="match status" value="1"/>
</dbReference>
<dbReference type="GO" id="GO:0007165">
    <property type="term" value="P:signal transduction"/>
    <property type="evidence" value="ECO:0007669"/>
    <property type="project" value="InterPro"/>
</dbReference>
<reference evidence="3" key="1">
    <citation type="submission" date="2022-08" db="UniProtKB">
        <authorList>
            <consortium name="EnsemblMetazoa"/>
        </authorList>
    </citation>
    <scope>IDENTIFICATION</scope>
    <source>
        <strain evidence="3">05x7-T-G4-1.051#20</strain>
    </source>
</reference>
<dbReference type="Proteomes" id="UP000005408">
    <property type="component" value="Unassembled WGS sequence"/>
</dbReference>
<evidence type="ECO:0000313" key="3">
    <source>
        <dbReference type="EnsemblMetazoa" id="G23632.1:cds"/>
    </source>
</evidence>
<dbReference type="InterPro" id="IPR011989">
    <property type="entry name" value="ARM-like"/>
</dbReference>
<organism evidence="3 4">
    <name type="scientific">Magallana gigas</name>
    <name type="common">Pacific oyster</name>
    <name type="synonym">Crassostrea gigas</name>
    <dbReference type="NCBI Taxonomy" id="29159"/>
    <lineage>
        <taxon>Eukaryota</taxon>
        <taxon>Metazoa</taxon>
        <taxon>Spiralia</taxon>
        <taxon>Lophotrochozoa</taxon>
        <taxon>Mollusca</taxon>
        <taxon>Bivalvia</taxon>
        <taxon>Autobranchia</taxon>
        <taxon>Pteriomorphia</taxon>
        <taxon>Ostreida</taxon>
        <taxon>Ostreoidea</taxon>
        <taxon>Ostreidae</taxon>
        <taxon>Magallana</taxon>
    </lineage>
</organism>
<evidence type="ECO:0000313" key="4">
    <source>
        <dbReference type="Proteomes" id="UP000005408"/>
    </source>
</evidence>
<feature type="region of interest" description="Disordered" evidence="1">
    <location>
        <begin position="592"/>
        <end position="619"/>
    </location>
</feature>
<keyword evidence="4" id="KW-1185">Reference proteome</keyword>
<dbReference type="Gene3D" id="3.40.50.10140">
    <property type="entry name" value="Toll/interleukin-1 receptor homology (TIR) domain"/>
    <property type="match status" value="1"/>
</dbReference>
<dbReference type="AlphaFoldDB" id="A0A8W8KLB5"/>
<dbReference type="InterPro" id="IPR016024">
    <property type="entry name" value="ARM-type_fold"/>
</dbReference>
<dbReference type="InterPro" id="IPR000157">
    <property type="entry name" value="TIR_dom"/>
</dbReference>